<evidence type="ECO:0000256" key="2">
    <source>
        <dbReference type="ARBA" id="ARBA00022448"/>
    </source>
</evidence>
<feature type="transmembrane region" description="Helical" evidence="7">
    <location>
        <begin position="111"/>
        <end position="129"/>
    </location>
</feature>
<dbReference type="Proteomes" id="UP000198535">
    <property type="component" value="Unassembled WGS sequence"/>
</dbReference>
<dbReference type="Gene3D" id="1.10.1760.20">
    <property type="match status" value="1"/>
</dbReference>
<evidence type="ECO:0000313" key="9">
    <source>
        <dbReference type="Proteomes" id="UP000198535"/>
    </source>
</evidence>
<feature type="transmembrane region" description="Helical" evidence="7">
    <location>
        <begin position="7"/>
        <end position="28"/>
    </location>
</feature>
<keyword evidence="9" id="KW-1185">Reference proteome</keyword>
<accession>A0A1I4SQ76</accession>
<evidence type="ECO:0000256" key="7">
    <source>
        <dbReference type="SAM" id="Phobius"/>
    </source>
</evidence>
<feature type="transmembrane region" description="Helical" evidence="7">
    <location>
        <begin position="174"/>
        <end position="196"/>
    </location>
</feature>
<name>A0A1I4SQ76_9EURY</name>
<keyword evidence="2" id="KW-0813">Transport</keyword>
<evidence type="ECO:0000313" key="8">
    <source>
        <dbReference type="EMBL" id="SFM66585.1"/>
    </source>
</evidence>
<gene>
    <name evidence="8" type="ORF">SAMN04488696_1954</name>
</gene>
<dbReference type="NCBIfam" id="NF004902">
    <property type="entry name" value="PRK06265.1-1"/>
    <property type="match status" value="1"/>
</dbReference>
<keyword evidence="3" id="KW-1003">Cell membrane</keyword>
<dbReference type="InterPro" id="IPR002751">
    <property type="entry name" value="CbiM/NikMN"/>
</dbReference>
<evidence type="ECO:0000256" key="5">
    <source>
        <dbReference type="ARBA" id="ARBA00022989"/>
    </source>
</evidence>
<dbReference type="PANTHER" id="PTHR34229:SF1">
    <property type="entry name" value="METAL TRANSPORT PROTEIN HI_1621-RELATED"/>
    <property type="match status" value="1"/>
</dbReference>
<comment type="subcellular location">
    <subcellularLocation>
        <location evidence="1">Cell membrane</location>
        <topology evidence="1">Multi-pass membrane protein</topology>
    </subcellularLocation>
</comment>
<evidence type="ECO:0000256" key="1">
    <source>
        <dbReference type="ARBA" id="ARBA00004651"/>
    </source>
</evidence>
<dbReference type="OrthoDB" id="71235at2157"/>
<evidence type="ECO:0000256" key="6">
    <source>
        <dbReference type="ARBA" id="ARBA00023136"/>
    </source>
</evidence>
<feature type="transmembrane region" description="Helical" evidence="7">
    <location>
        <begin position="141"/>
        <end position="162"/>
    </location>
</feature>
<keyword evidence="4 7" id="KW-0812">Transmembrane</keyword>
<dbReference type="PANTHER" id="PTHR34229">
    <property type="entry name" value="METAL TRANSPORT PROTEIN HI_1621-RELATED"/>
    <property type="match status" value="1"/>
</dbReference>
<dbReference type="EMBL" id="FOUJ01000004">
    <property type="protein sequence ID" value="SFM66585.1"/>
    <property type="molecule type" value="Genomic_DNA"/>
</dbReference>
<feature type="transmembrane region" description="Helical" evidence="7">
    <location>
        <begin position="72"/>
        <end position="99"/>
    </location>
</feature>
<proteinExistence type="predicted"/>
<reference evidence="9" key="1">
    <citation type="submission" date="2016-10" db="EMBL/GenBank/DDBJ databases">
        <authorList>
            <person name="Varghese N."/>
            <person name="Submissions S."/>
        </authorList>
    </citation>
    <scope>NUCLEOTIDE SEQUENCE [LARGE SCALE GENOMIC DNA]</scope>
    <source>
        <strain evidence="9">Mob M</strain>
    </source>
</reference>
<sequence length="216" mass="22377">MHIPDSFIPMGQAIIYWVIALPFIFMSLKWARKELDDMKVPILAALAAGIFAIQALNIPIGMGTSGHMVGAALVAIIFGSPMAGVLVLTLVLLVQGFVFGDGGITTMGANIVNMGVISGFVGYYTFAALKNKTGIKAASFVGAWLGLLVSSVACAVEMYVAGTFPLEAGLAAMGLYHLIIGFIGEGLITAIVIIAIEKARPDLLDSSVTSVNGVGA</sequence>
<evidence type="ECO:0000256" key="3">
    <source>
        <dbReference type="ARBA" id="ARBA00022475"/>
    </source>
</evidence>
<dbReference type="RefSeq" id="WP_091936425.1">
    <property type="nucleotide sequence ID" value="NZ_FOUJ01000004.1"/>
</dbReference>
<dbReference type="STRING" id="487685.SAMN04488696_1954"/>
<evidence type="ECO:0000256" key="4">
    <source>
        <dbReference type="ARBA" id="ARBA00022692"/>
    </source>
</evidence>
<dbReference type="AlphaFoldDB" id="A0A1I4SQ76"/>
<dbReference type="GO" id="GO:0005886">
    <property type="term" value="C:plasma membrane"/>
    <property type="evidence" value="ECO:0007669"/>
    <property type="project" value="UniProtKB-SubCell"/>
</dbReference>
<keyword evidence="5 7" id="KW-1133">Transmembrane helix</keyword>
<organism evidence="8 9">
    <name type="scientific">Methanolobus profundi</name>
    <dbReference type="NCBI Taxonomy" id="487685"/>
    <lineage>
        <taxon>Archaea</taxon>
        <taxon>Methanobacteriati</taxon>
        <taxon>Methanobacteriota</taxon>
        <taxon>Stenosarchaea group</taxon>
        <taxon>Methanomicrobia</taxon>
        <taxon>Methanosarcinales</taxon>
        <taxon>Methanosarcinaceae</taxon>
        <taxon>Methanolobus</taxon>
    </lineage>
</organism>
<dbReference type="Pfam" id="PF01891">
    <property type="entry name" value="CbiM"/>
    <property type="match status" value="1"/>
</dbReference>
<dbReference type="GO" id="GO:0000041">
    <property type="term" value="P:transition metal ion transport"/>
    <property type="evidence" value="ECO:0007669"/>
    <property type="project" value="InterPro"/>
</dbReference>
<feature type="transmembrane region" description="Helical" evidence="7">
    <location>
        <begin position="40"/>
        <end position="60"/>
    </location>
</feature>
<protein>
    <submittedName>
        <fullName evidence="8">Cobalt/nickel transport system permease protein</fullName>
    </submittedName>
</protein>
<keyword evidence="6 7" id="KW-0472">Membrane</keyword>